<accession>A0A9Q0BSB3</accession>
<organism evidence="2 3">
    <name type="scientific">Drosophila gunungcola</name>
    <name type="common">fruit fly</name>
    <dbReference type="NCBI Taxonomy" id="103775"/>
    <lineage>
        <taxon>Eukaryota</taxon>
        <taxon>Metazoa</taxon>
        <taxon>Ecdysozoa</taxon>
        <taxon>Arthropoda</taxon>
        <taxon>Hexapoda</taxon>
        <taxon>Insecta</taxon>
        <taxon>Pterygota</taxon>
        <taxon>Neoptera</taxon>
        <taxon>Endopterygota</taxon>
        <taxon>Diptera</taxon>
        <taxon>Brachycera</taxon>
        <taxon>Muscomorpha</taxon>
        <taxon>Ephydroidea</taxon>
        <taxon>Drosophilidae</taxon>
        <taxon>Drosophila</taxon>
        <taxon>Sophophora</taxon>
    </lineage>
</organism>
<evidence type="ECO:0000313" key="3">
    <source>
        <dbReference type="Proteomes" id="UP001059596"/>
    </source>
</evidence>
<proteinExistence type="predicted"/>
<reference evidence="2" key="1">
    <citation type="journal article" date="2023" name="Genome Biol. Evol.">
        <title>Long-read-based Genome Assembly of Drosophila gunungcola Reveals Fewer Chemosensory Genes in Flower-breeding Species.</title>
        <authorList>
            <person name="Negi A."/>
            <person name="Liao B.Y."/>
            <person name="Yeh S.D."/>
        </authorList>
    </citation>
    <scope>NUCLEOTIDE SEQUENCE</scope>
    <source>
        <strain evidence="2">Sukarami</strain>
    </source>
</reference>
<dbReference type="Proteomes" id="UP001059596">
    <property type="component" value="Unassembled WGS sequence"/>
</dbReference>
<gene>
    <name evidence="2" type="ORF">M5D96_004240</name>
</gene>
<sequence>MRLPTHKNQFRVSDKNAMSIRLQVPHDWDSDCDWDDHNDDDNHQLPRQTPMN</sequence>
<feature type="compositionally biased region" description="Acidic residues" evidence="1">
    <location>
        <begin position="30"/>
        <end position="39"/>
    </location>
</feature>
<comment type="caution">
    <text evidence="2">The sequence shown here is derived from an EMBL/GenBank/DDBJ whole genome shotgun (WGS) entry which is preliminary data.</text>
</comment>
<feature type="region of interest" description="Disordered" evidence="1">
    <location>
        <begin position="27"/>
        <end position="52"/>
    </location>
</feature>
<evidence type="ECO:0000313" key="2">
    <source>
        <dbReference type="EMBL" id="KAI8042917.1"/>
    </source>
</evidence>
<name>A0A9Q0BSB3_9MUSC</name>
<protein>
    <submittedName>
        <fullName evidence="2">Uncharacterized protein</fullName>
    </submittedName>
</protein>
<dbReference type="EMBL" id="JAMKOV010000002">
    <property type="protein sequence ID" value="KAI8042917.1"/>
    <property type="molecule type" value="Genomic_DNA"/>
</dbReference>
<keyword evidence="3" id="KW-1185">Reference proteome</keyword>
<evidence type="ECO:0000256" key="1">
    <source>
        <dbReference type="SAM" id="MobiDB-lite"/>
    </source>
</evidence>
<dbReference type="AlphaFoldDB" id="A0A9Q0BSB3"/>